<accession>A0A8S1GY71</accession>
<gene>
    <name evidence="3" type="ORF">CAUJ_LOCUS3861</name>
</gene>
<keyword evidence="2" id="KW-1133">Transmembrane helix</keyword>
<keyword evidence="4" id="KW-1185">Reference proteome</keyword>
<feature type="region of interest" description="Disordered" evidence="1">
    <location>
        <begin position="80"/>
        <end position="101"/>
    </location>
</feature>
<comment type="caution">
    <text evidence="3">The sequence shown here is derived from an EMBL/GenBank/DDBJ whole genome shotgun (WGS) entry which is preliminary data.</text>
</comment>
<proteinExistence type="predicted"/>
<feature type="compositionally biased region" description="Pro residues" evidence="1">
    <location>
        <begin position="17"/>
        <end position="35"/>
    </location>
</feature>
<feature type="region of interest" description="Disordered" evidence="1">
    <location>
        <begin position="1"/>
        <end position="54"/>
    </location>
</feature>
<feature type="compositionally biased region" description="Pro residues" evidence="1">
    <location>
        <begin position="43"/>
        <end position="53"/>
    </location>
</feature>
<sequence>MSKEVGDQYCGLDNLGAPPPPPPAAANPLPPPPAAALPASLGTPPPPPPPAFPPGVIRGALRENDDTDLNSEVKTKKLSILDAKPPGAKKSGSAERDAEEKARTVTIVRCVTYAMHGITVILFVLWLVILLTGLKIVGIAESLLN</sequence>
<evidence type="ECO:0000256" key="2">
    <source>
        <dbReference type="SAM" id="Phobius"/>
    </source>
</evidence>
<keyword evidence="2" id="KW-0472">Membrane</keyword>
<keyword evidence="2" id="KW-0812">Transmembrane</keyword>
<name>A0A8S1GY71_9PELO</name>
<evidence type="ECO:0000313" key="3">
    <source>
        <dbReference type="EMBL" id="CAD6187942.1"/>
    </source>
</evidence>
<dbReference type="EMBL" id="CAJGYM010000007">
    <property type="protein sequence ID" value="CAD6187942.1"/>
    <property type="molecule type" value="Genomic_DNA"/>
</dbReference>
<dbReference type="Proteomes" id="UP000835052">
    <property type="component" value="Unassembled WGS sequence"/>
</dbReference>
<protein>
    <submittedName>
        <fullName evidence="3">Uncharacterized protein</fullName>
    </submittedName>
</protein>
<feature type="transmembrane region" description="Helical" evidence="2">
    <location>
        <begin position="113"/>
        <end position="134"/>
    </location>
</feature>
<reference evidence="3" key="1">
    <citation type="submission" date="2020-10" db="EMBL/GenBank/DDBJ databases">
        <authorList>
            <person name="Kikuchi T."/>
        </authorList>
    </citation>
    <scope>NUCLEOTIDE SEQUENCE</scope>
    <source>
        <strain evidence="3">NKZ352</strain>
    </source>
</reference>
<dbReference type="AlphaFoldDB" id="A0A8S1GY71"/>
<organism evidence="3 4">
    <name type="scientific">Caenorhabditis auriculariae</name>
    <dbReference type="NCBI Taxonomy" id="2777116"/>
    <lineage>
        <taxon>Eukaryota</taxon>
        <taxon>Metazoa</taxon>
        <taxon>Ecdysozoa</taxon>
        <taxon>Nematoda</taxon>
        <taxon>Chromadorea</taxon>
        <taxon>Rhabditida</taxon>
        <taxon>Rhabditina</taxon>
        <taxon>Rhabditomorpha</taxon>
        <taxon>Rhabditoidea</taxon>
        <taxon>Rhabditidae</taxon>
        <taxon>Peloderinae</taxon>
        <taxon>Caenorhabditis</taxon>
    </lineage>
</organism>
<feature type="compositionally biased region" description="Basic and acidic residues" evidence="1">
    <location>
        <begin position="92"/>
        <end position="101"/>
    </location>
</feature>
<evidence type="ECO:0000256" key="1">
    <source>
        <dbReference type="SAM" id="MobiDB-lite"/>
    </source>
</evidence>
<evidence type="ECO:0000313" key="4">
    <source>
        <dbReference type="Proteomes" id="UP000835052"/>
    </source>
</evidence>